<proteinExistence type="predicted"/>
<dbReference type="eggNOG" id="KOG1363">
    <property type="taxonomic scope" value="Eukaryota"/>
</dbReference>
<dbReference type="Proteomes" id="UP000001861">
    <property type="component" value="Unassembled WGS sequence"/>
</dbReference>
<dbReference type="SMART" id="SM00166">
    <property type="entry name" value="UBX"/>
    <property type="match status" value="1"/>
</dbReference>
<evidence type="ECO:0000259" key="4">
    <source>
        <dbReference type="PROSITE" id="PS50033"/>
    </source>
</evidence>
<dbReference type="InterPro" id="IPR029071">
    <property type="entry name" value="Ubiquitin-like_domsf"/>
</dbReference>
<dbReference type="EMBL" id="AACS02000012">
    <property type="protein sequence ID" value="EAU86775.1"/>
    <property type="molecule type" value="Genomic_DNA"/>
</dbReference>
<keyword evidence="1 2" id="KW-0175">Coiled coil</keyword>
<dbReference type="GO" id="GO:0036503">
    <property type="term" value="P:ERAD pathway"/>
    <property type="evidence" value="ECO:0007669"/>
    <property type="project" value="TreeGrafter"/>
</dbReference>
<feature type="domain" description="UBX" evidence="4">
    <location>
        <begin position="503"/>
        <end position="593"/>
    </location>
</feature>
<dbReference type="RefSeq" id="XP_001835009.1">
    <property type="nucleotide sequence ID" value="XM_001834957.1"/>
</dbReference>
<dbReference type="Gene3D" id="3.40.30.10">
    <property type="entry name" value="Glutaredoxin"/>
    <property type="match status" value="1"/>
</dbReference>
<feature type="compositionally biased region" description="Low complexity" evidence="3">
    <location>
        <begin position="351"/>
        <end position="365"/>
    </location>
</feature>
<dbReference type="Gene3D" id="3.10.20.90">
    <property type="entry name" value="Phosphatidylinositol 3-kinase Catalytic Subunit, Chain A, domain 1"/>
    <property type="match status" value="1"/>
</dbReference>
<dbReference type="InterPro" id="IPR001012">
    <property type="entry name" value="UBX_dom"/>
</dbReference>
<dbReference type="CDD" id="cd14273">
    <property type="entry name" value="UBA_TAP-C_like"/>
    <property type="match status" value="1"/>
</dbReference>
<dbReference type="GO" id="GO:0043130">
    <property type="term" value="F:ubiquitin binding"/>
    <property type="evidence" value="ECO:0007669"/>
    <property type="project" value="TreeGrafter"/>
</dbReference>
<feature type="coiled-coil region" evidence="2">
    <location>
        <begin position="405"/>
        <end position="481"/>
    </location>
</feature>
<dbReference type="SUPFAM" id="SSF52833">
    <property type="entry name" value="Thioredoxin-like"/>
    <property type="match status" value="1"/>
</dbReference>
<dbReference type="InterPro" id="IPR006577">
    <property type="entry name" value="UAS"/>
</dbReference>
<dbReference type="Pfam" id="PF14555">
    <property type="entry name" value="UBA_4"/>
    <property type="match status" value="1"/>
</dbReference>
<dbReference type="InterPro" id="IPR050730">
    <property type="entry name" value="UBX_domain-protein"/>
</dbReference>
<evidence type="ECO:0000313" key="6">
    <source>
        <dbReference type="Proteomes" id="UP000001861"/>
    </source>
</evidence>
<evidence type="ECO:0000256" key="3">
    <source>
        <dbReference type="SAM" id="MobiDB-lite"/>
    </source>
</evidence>
<dbReference type="KEGG" id="cci:CC1G_09900"/>
<dbReference type="PROSITE" id="PS50033">
    <property type="entry name" value="UBX"/>
    <property type="match status" value="1"/>
</dbReference>
<organism evidence="5 6">
    <name type="scientific">Coprinopsis cinerea (strain Okayama-7 / 130 / ATCC MYA-4618 / FGSC 9003)</name>
    <name type="common">Inky cap fungus</name>
    <name type="synonym">Hormographiella aspergillata</name>
    <dbReference type="NCBI Taxonomy" id="240176"/>
    <lineage>
        <taxon>Eukaryota</taxon>
        <taxon>Fungi</taxon>
        <taxon>Dikarya</taxon>
        <taxon>Basidiomycota</taxon>
        <taxon>Agaricomycotina</taxon>
        <taxon>Agaricomycetes</taxon>
        <taxon>Agaricomycetidae</taxon>
        <taxon>Agaricales</taxon>
        <taxon>Agaricineae</taxon>
        <taxon>Psathyrellaceae</taxon>
        <taxon>Coprinopsis</taxon>
    </lineage>
</organism>
<reference evidence="5 6" key="1">
    <citation type="journal article" date="2010" name="Proc. Natl. Acad. Sci. U.S.A.">
        <title>Insights into evolution of multicellular fungi from the assembled chromosomes of the mushroom Coprinopsis cinerea (Coprinus cinereus).</title>
        <authorList>
            <person name="Stajich J.E."/>
            <person name="Wilke S.K."/>
            <person name="Ahren D."/>
            <person name="Au C.H."/>
            <person name="Birren B.W."/>
            <person name="Borodovsky M."/>
            <person name="Burns C."/>
            <person name="Canback B."/>
            <person name="Casselton L.A."/>
            <person name="Cheng C.K."/>
            <person name="Deng J."/>
            <person name="Dietrich F.S."/>
            <person name="Fargo D.C."/>
            <person name="Farman M.L."/>
            <person name="Gathman A.C."/>
            <person name="Goldberg J."/>
            <person name="Guigo R."/>
            <person name="Hoegger P.J."/>
            <person name="Hooker J.B."/>
            <person name="Huggins A."/>
            <person name="James T.Y."/>
            <person name="Kamada T."/>
            <person name="Kilaru S."/>
            <person name="Kodira C."/>
            <person name="Kues U."/>
            <person name="Kupfer D."/>
            <person name="Kwan H.S."/>
            <person name="Lomsadze A."/>
            <person name="Li W."/>
            <person name="Lilly W.W."/>
            <person name="Ma L.J."/>
            <person name="Mackey A.J."/>
            <person name="Manning G."/>
            <person name="Martin F."/>
            <person name="Muraguchi H."/>
            <person name="Natvig D.O."/>
            <person name="Palmerini H."/>
            <person name="Ramesh M.A."/>
            <person name="Rehmeyer C.J."/>
            <person name="Roe B.A."/>
            <person name="Shenoy N."/>
            <person name="Stanke M."/>
            <person name="Ter-Hovhannisyan V."/>
            <person name="Tunlid A."/>
            <person name="Velagapudi R."/>
            <person name="Vision T.J."/>
            <person name="Zeng Q."/>
            <person name="Zolan M.E."/>
            <person name="Pukkila P.J."/>
        </authorList>
    </citation>
    <scope>NUCLEOTIDE SEQUENCE [LARGE SCALE GENOMIC DNA]</scope>
    <source>
        <strain evidence="6">Okayama-7 / 130 / ATCC MYA-4618 / FGSC 9003</strain>
    </source>
</reference>
<name>A8NMY1_COPC7</name>
<feature type="region of interest" description="Disordered" evidence="3">
    <location>
        <begin position="347"/>
        <end position="381"/>
    </location>
</feature>
<dbReference type="STRING" id="240176.A8NMY1"/>
<accession>A8NMY1</accession>
<dbReference type="Pfam" id="PF00789">
    <property type="entry name" value="UBX"/>
    <property type="match status" value="1"/>
</dbReference>
<dbReference type="OMA" id="VYAFVEC"/>
<dbReference type="AlphaFoldDB" id="A8NMY1"/>
<dbReference type="GeneID" id="6011566"/>
<feature type="region of interest" description="Disordered" evidence="3">
    <location>
        <begin position="211"/>
        <end position="241"/>
    </location>
</feature>
<feature type="region of interest" description="Disordered" evidence="3">
    <location>
        <begin position="537"/>
        <end position="561"/>
    </location>
</feature>
<feature type="compositionally biased region" description="Acidic residues" evidence="3">
    <location>
        <begin position="642"/>
        <end position="652"/>
    </location>
</feature>
<feature type="compositionally biased region" description="Low complexity" evidence="3">
    <location>
        <begin position="623"/>
        <end position="636"/>
    </location>
</feature>
<dbReference type="GO" id="GO:0005783">
    <property type="term" value="C:endoplasmic reticulum"/>
    <property type="evidence" value="ECO:0007669"/>
    <property type="project" value="TreeGrafter"/>
</dbReference>
<feature type="compositionally biased region" description="Polar residues" evidence="3">
    <location>
        <begin position="368"/>
        <end position="381"/>
    </location>
</feature>
<sequence>MLPSIEPEPLCREATAKSDCGSKERVGGWRRVWYYGVVEFEMDGLSESQQAAVIQLRELTNGGDDEVAIGVLRSVNWDVGRAADLVFGGTGVGQAPPAPNSDTERHAFTVDDSEQGFTYDHQSSSLSTATRPILTILSFPFTLLSSIFRFIFNVLRIPFPSLGRFVGLTFYSPLNRNASRRGHGSGGPDRWIRELEEETGAICIGRLKASKGVSSGRDNDRGEAGPSGPSSSTLSSRAAASGGDGIFEDGRLVLPDFVGGTYEGALKTCQREYRVGCIILVSEEHDDVAEFKRSTLTDQTFVKTLHDNNVLVWGGDVRDREAWSASEKLQATTYPFVAFVALQPRRTVGNSSSSRSTPPSLTVLSRHQGPSTPSRNATGPTSAQTLTAHLTTQVLPRVTPYLAGLRSAQLEIERARQLREEQDRAFQDSARRDTERIQRLMREEEERKREEQRLLEVKQREEKERKRAEEERIKKEEERMEWRRWTRKALRDREAITDGKPLRLAIRLPNGTRTVSQFTSRDTLTTLYATVDAQLVPSHLSPDDDPASPPSPSNPGSSLEETLESLIPSYSASTSTTSTQSYFNFLLASSYPRTELPWSPSTPLSSVPELKGGGQLVVEMVTDSGRSSRASSRANGAGNGGDDSDEYDTEED</sequence>
<feature type="compositionally biased region" description="Low complexity" evidence="3">
    <location>
        <begin position="224"/>
        <end position="241"/>
    </location>
</feature>
<evidence type="ECO:0000256" key="1">
    <source>
        <dbReference type="ARBA" id="ARBA00023054"/>
    </source>
</evidence>
<dbReference type="SMART" id="SM00594">
    <property type="entry name" value="UAS"/>
    <property type="match status" value="1"/>
</dbReference>
<evidence type="ECO:0000256" key="2">
    <source>
        <dbReference type="SAM" id="Coils"/>
    </source>
</evidence>
<keyword evidence="6" id="KW-1185">Reference proteome</keyword>
<dbReference type="PANTHER" id="PTHR23322">
    <property type="entry name" value="FAS-ASSOCIATED PROTEIN"/>
    <property type="match status" value="1"/>
</dbReference>
<dbReference type="FunCoup" id="A8NMY1">
    <property type="interactions" value="809"/>
</dbReference>
<comment type="caution">
    <text evidence="5">The sequence shown here is derived from an EMBL/GenBank/DDBJ whole genome shotgun (WGS) entry which is preliminary data.</text>
</comment>
<dbReference type="InterPro" id="IPR036249">
    <property type="entry name" value="Thioredoxin-like_sf"/>
</dbReference>
<dbReference type="VEuPathDB" id="FungiDB:CC1G_09900"/>
<dbReference type="InParanoid" id="A8NMY1"/>
<dbReference type="OrthoDB" id="1026733at2759"/>
<feature type="region of interest" description="Disordered" evidence="3">
    <location>
        <begin position="621"/>
        <end position="652"/>
    </location>
</feature>
<gene>
    <name evidence="5" type="ORF">CC1G_09900</name>
</gene>
<dbReference type="SUPFAM" id="SSF54236">
    <property type="entry name" value="Ubiquitin-like"/>
    <property type="match status" value="1"/>
</dbReference>
<dbReference type="PANTHER" id="PTHR23322:SF1">
    <property type="entry name" value="FAS-ASSOCIATED FACTOR 2"/>
    <property type="match status" value="1"/>
</dbReference>
<evidence type="ECO:0000313" key="5">
    <source>
        <dbReference type="EMBL" id="EAU86775.1"/>
    </source>
</evidence>
<protein>
    <recommendedName>
        <fullName evidence="4">UBX domain-containing protein</fullName>
    </recommendedName>
</protein>